<comment type="caution">
    <text evidence="2">The sequence shown here is derived from an EMBL/GenBank/DDBJ whole genome shotgun (WGS) entry which is preliminary data.</text>
</comment>
<dbReference type="AlphaFoldDB" id="A0A1R1XLV4"/>
<reference evidence="2 3" key="1">
    <citation type="submission" date="2017-01" db="EMBL/GenBank/DDBJ databases">
        <authorList>
            <person name="Mah S.A."/>
            <person name="Swanson W.J."/>
            <person name="Moy G.W."/>
            <person name="Vacquier V.D."/>
        </authorList>
    </citation>
    <scope>NUCLEOTIDE SEQUENCE [LARGE SCALE GENOMIC DNA]</scope>
    <source>
        <strain evidence="2 3">GSMNP</strain>
    </source>
</reference>
<evidence type="ECO:0000313" key="3">
    <source>
        <dbReference type="Proteomes" id="UP000187283"/>
    </source>
</evidence>
<evidence type="ECO:0000256" key="1">
    <source>
        <dbReference type="SAM" id="MobiDB-lite"/>
    </source>
</evidence>
<organism evidence="2 3">
    <name type="scientific">Smittium culicis</name>
    <dbReference type="NCBI Taxonomy" id="133412"/>
    <lineage>
        <taxon>Eukaryota</taxon>
        <taxon>Fungi</taxon>
        <taxon>Fungi incertae sedis</taxon>
        <taxon>Zoopagomycota</taxon>
        <taxon>Kickxellomycotina</taxon>
        <taxon>Harpellomycetes</taxon>
        <taxon>Harpellales</taxon>
        <taxon>Legeriomycetaceae</taxon>
        <taxon>Smittium</taxon>
    </lineage>
</organism>
<dbReference type="Proteomes" id="UP000187283">
    <property type="component" value="Unassembled WGS sequence"/>
</dbReference>
<gene>
    <name evidence="2" type="ORF">AYI70_g7140</name>
</gene>
<evidence type="ECO:0000313" key="2">
    <source>
        <dbReference type="EMBL" id="OMJ15630.1"/>
    </source>
</evidence>
<sequence>MKSEFLDFTEEIETAPEAINSTSATTAAETATVSVSTVSASAVSVTADYFSASSDSSVSDNGSSGSASLGSDSSASASSVAASSVSDSSPASDPSHSVPSASKKRKRALELITSGFTVPGPSYCATKKKPVKRPLSSRLSVITYPVKTYKKPVVPKTVPLAASGSSGGPTSGPIANVLRQLPALRLLRLSMRRK</sequence>
<name>A0A1R1XLV4_9FUNG</name>
<accession>A0A1R1XLV4</accession>
<dbReference type="EMBL" id="LSSN01002605">
    <property type="protein sequence ID" value="OMJ15630.1"/>
    <property type="molecule type" value="Genomic_DNA"/>
</dbReference>
<keyword evidence="3" id="KW-1185">Reference proteome</keyword>
<proteinExistence type="predicted"/>
<feature type="region of interest" description="Disordered" evidence="1">
    <location>
        <begin position="51"/>
        <end position="105"/>
    </location>
</feature>
<feature type="compositionally biased region" description="Low complexity" evidence="1">
    <location>
        <begin position="51"/>
        <end position="101"/>
    </location>
</feature>
<protein>
    <submittedName>
        <fullName evidence="2">Uncharacterized protein</fullName>
    </submittedName>
</protein>